<dbReference type="InterPro" id="IPR017900">
    <property type="entry name" value="4Fe4S_Fe_S_CS"/>
</dbReference>
<dbReference type="SUPFAM" id="SSF54862">
    <property type="entry name" value="4Fe-4S ferredoxins"/>
    <property type="match status" value="1"/>
</dbReference>
<accession>A0A161WWN5</accession>
<evidence type="ECO:0000256" key="2">
    <source>
        <dbReference type="ARBA" id="ARBA00022723"/>
    </source>
</evidence>
<dbReference type="EMBL" id="LWAE01000003">
    <property type="protein sequence ID" value="KZL91368.1"/>
    <property type="molecule type" value="Genomic_DNA"/>
</dbReference>
<feature type="domain" description="4Fe-4S ferredoxin-type" evidence="5">
    <location>
        <begin position="31"/>
        <end position="61"/>
    </location>
</feature>
<evidence type="ECO:0000256" key="4">
    <source>
        <dbReference type="ARBA" id="ARBA00023014"/>
    </source>
</evidence>
<gene>
    <name evidence="6" type="ORF">CLMAG_31270</name>
</gene>
<dbReference type="InterPro" id="IPR017896">
    <property type="entry name" value="4Fe4S_Fe-S-bd"/>
</dbReference>
<dbReference type="PANTHER" id="PTHR43687:SF3">
    <property type="entry name" value="4FE-4S FERREDOXIN-TYPE DOMAIN-CONTAINING PROTEIN"/>
    <property type="match status" value="1"/>
</dbReference>
<keyword evidence="7" id="KW-1185">Reference proteome</keyword>
<evidence type="ECO:0000313" key="6">
    <source>
        <dbReference type="EMBL" id="KZL91368.1"/>
    </source>
</evidence>
<evidence type="ECO:0000256" key="1">
    <source>
        <dbReference type="ARBA" id="ARBA00022485"/>
    </source>
</evidence>
<reference evidence="6 7" key="1">
    <citation type="submission" date="2016-04" db="EMBL/GenBank/DDBJ databases">
        <title>Genome sequence of Clostridium magnum DSM 2767.</title>
        <authorList>
            <person name="Poehlein A."/>
            <person name="Uhlig R."/>
            <person name="Fischer R."/>
            <person name="Bahl H."/>
            <person name="Daniel R."/>
        </authorList>
    </citation>
    <scope>NUCLEOTIDE SEQUENCE [LARGE SCALE GENOMIC DNA]</scope>
    <source>
        <strain evidence="6 7">DSM 2767</strain>
    </source>
</reference>
<dbReference type="AlphaFoldDB" id="A0A161WWN5"/>
<protein>
    <submittedName>
        <fullName evidence="6">Ferredoxin-2</fullName>
    </submittedName>
</protein>
<dbReference type="Gene3D" id="3.30.70.20">
    <property type="match status" value="1"/>
</dbReference>
<feature type="domain" description="4Fe-4S ferredoxin-type" evidence="5">
    <location>
        <begin position="1"/>
        <end position="30"/>
    </location>
</feature>
<evidence type="ECO:0000259" key="5">
    <source>
        <dbReference type="PROSITE" id="PS51379"/>
    </source>
</evidence>
<dbReference type="PANTHER" id="PTHR43687">
    <property type="entry name" value="ADENYLYLSULFATE REDUCTASE, BETA SUBUNIT"/>
    <property type="match status" value="1"/>
</dbReference>
<keyword evidence="4" id="KW-0411">Iron-sulfur</keyword>
<dbReference type="Proteomes" id="UP000076603">
    <property type="component" value="Unassembled WGS sequence"/>
</dbReference>
<dbReference type="STRING" id="1121326.CLMAG_31270"/>
<dbReference type="OrthoDB" id="9807879at2"/>
<name>A0A161WWN5_9CLOT</name>
<dbReference type="PROSITE" id="PS00198">
    <property type="entry name" value="4FE4S_FER_1"/>
    <property type="match status" value="1"/>
</dbReference>
<dbReference type="InterPro" id="IPR050572">
    <property type="entry name" value="Fe-S_Ferredoxin"/>
</dbReference>
<dbReference type="GO" id="GO:0046872">
    <property type="term" value="F:metal ion binding"/>
    <property type="evidence" value="ECO:0007669"/>
    <property type="project" value="UniProtKB-KW"/>
</dbReference>
<evidence type="ECO:0000256" key="3">
    <source>
        <dbReference type="ARBA" id="ARBA00023004"/>
    </source>
</evidence>
<proteinExistence type="predicted"/>
<comment type="caution">
    <text evidence="6">The sequence shown here is derived from an EMBL/GenBank/DDBJ whole genome shotgun (WGS) entry which is preliminary data.</text>
</comment>
<dbReference type="GO" id="GO:0051539">
    <property type="term" value="F:4 iron, 4 sulfur cluster binding"/>
    <property type="evidence" value="ECO:0007669"/>
    <property type="project" value="UniProtKB-KW"/>
</dbReference>
<sequence length="104" mass="11415">MSISINKDKCVGCKKCLSVCPGSLIKLDKDGKAYIKYPKDCWGCSSCIKECKKCAISFFLGADIGGRGSRLTVDTEGDIVHWNIEKSNGSVQTIDVNRKDSNKY</sequence>
<keyword evidence="2" id="KW-0479">Metal-binding</keyword>
<keyword evidence="3" id="KW-0408">Iron</keyword>
<dbReference type="PROSITE" id="PS51379">
    <property type="entry name" value="4FE4S_FER_2"/>
    <property type="match status" value="2"/>
</dbReference>
<dbReference type="Pfam" id="PF12838">
    <property type="entry name" value="Fer4_7"/>
    <property type="match status" value="1"/>
</dbReference>
<dbReference type="PATRIC" id="fig|1121326.3.peg.3154"/>
<keyword evidence="1" id="KW-0004">4Fe-4S</keyword>
<dbReference type="RefSeq" id="WP_066623989.1">
    <property type="nucleotide sequence ID" value="NZ_FQXL01000005.1"/>
</dbReference>
<evidence type="ECO:0000313" key="7">
    <source>
        <dbReference type="Proteomes" id="UP000076603"/>
    </source>
</evidence>
<organism evidence="6 7">
    <name type="scientific">Clostridium magnum DSM 2767</name>
    <dbReference type="NCBI Taxonomy" id="1121326"/>
    <lineage>
        <taxon>Bacteria</taxon>
        <taxon>Bacillati</taxon>
        <taxon>Bacillota</taxon>
        <taxon>Clostridia</taxon>
        <taxon>Eubacteriales</taxon>
        <taxon>Clostridiaceae</taxon>
        <taxon>Clostridium</taxon>
    </lineage>
</organism>